<name>A0ACB9B4Z9_9ASTR</name>
<dbReference type="EMBL" id="CM042040">
    <property type="protein sequence ID" value="KAI3716896.1"/>
    <property type="molecule type" value="Genomic_DNA"/>
</dbReference>
<dbReference type="Proteomes" id="UP001056120">
    <property type="component" value="Linkage Group LG23"/>
</dbReference>
<evidence type="ECO:0000313" key="2">
    <source>
        <dbReference type="Proteomes" id="UP001056120"/>
    </source>
</evidence>
<reference evidence="1 2" key="2">
    <citation type="journal article" date="2022" name="Mol. Ecol. Resour.">
        <title>The genomes of chicory, endive, great burdock and yacon provide insights into Asteraceae paleo-polyploidization history and plant inulin production.</title>
        <authorList>
            <person name="Fan W."/>
            <person name="Wang S."/>
            <person name="Wang H."/>
            <person name="Wang A."/>
            <person name="Jiang F."/>
            <person name="Liu H."/>
            <person name="Zhao H."/>
            <person name="Xu D."/>
            <person name="Zhang Y."/>
        </authorList>
    </citation>
    <scope>NUCLEOTIDE SEQUENCE [LARGE SCALE GENOMIC DNA]</scope>
    <source>
        <strain evidence="2">cv. Yunnan</strain>
        <tissue evidence="1">Leaves</tissue>
    </source>
</reference>
<proteinExistence type="predicted"/>
<organism evidence="1 2">
    <name type="scientific">Smallanthus sonchifolius</name>
    <dbReference type="NCBI Taxonomy" id="185202"/>
    <lineage>
        <taxon>Eukaryota</taxon>
        <taxon>Viridiplantae</taxon>
        <taxon>Streptophyta</taxon>
        <taxon>Embryophyta</taxon>
        <taxon>Tracheophyta</taxon>
        <taxon>Spermatophyta</taxon>
        <taxon>Magnoliopsida</taxon>
        <taxon>eudicotyledons</taxon>
        <taxon>Gunneridae</taxon>
        <taxon>Pentapetalae</taxon>
        <taxon>asterids</taxon>
        <taxon>campanulids</taxon>
        <taxon>Asterales</taxon>
        <taxon>Asteraceae</taxon>
        <taxon>Asteroideae</taxon>
        <taxon>Heliantheae alliance</taxon>
        <taxon>Millerieae</taxon>
        <taxon>Smallanthus</taxon>
    </lineage>
</organism>
<sequence>MIQKSTLQNKDTEIGDLLGNRRTMPSRPPPTVEKTNSRLDKWEAKQRNPFKGMKISQKSISQLVNGSVGFVQSFMPINDYILYFW</sequence>
<reference evidence="2" key="1">
    <citation type="journal article" date="2022" name="Mol. Ecol. Resour.">
        <title>The genomes of chicory, endive, great burdock and yacon provide insights into Asteraceae palaeo-polyploidization history and plant inulin production.</title>
        <authorList>
            <person name="Fan W."/>
            <person name="Wang S."/>
            <person name="Wang H."/>
            <person name="Wang A."/>
            <person name="Jiang F."/>
            <person name="Liu H."/>
            <person name="Zhao H."/>
            <person name="Xu D."/>
            <person name="Zhang Y."/>
        </authorList>
    </citation>
    <scope>NUCLEOTIDE SEQUENCE [LARGE SCALE GENOMIC DNA]</scope>
    <source>
        <strain evidence="2">cv. Yunnan</strain>
    </source>
</reference>
<evidence type="ECO:0000313" key="1">
    <source>
        <dbReference type="EMBL" id="KAI3716896.1"/>
    </source>
</evidence>
<gene>
    <name evidence="1" type="ORF">L1987_68111</name>
</gene>
<accession>A0ACB9B4Z9</accession>
<comment type="caution">
    <text evidence="1">The sequence shown here is derived from an EMBL/GenBank/DDBJ whole genome shotgun (WGS) entry which is preliminary data.</text>
</comment>
<keyword evidence="2" id="KW-1185">Reference proteome</keyword>
<protein>
    <submittedName>
        <fullName evidence="1">Uncharacterized protein</fullName>
    </submittedName>
</protein>